<geneLocation type="mitochondrion" evidence="1"/>
<proteinExistence type="predicted"/>
<dbReference type="EMBL" id="MK175054">
    <property type="protein sequence ID" value="QFO90918.1"/>
    <property type="molecule type" value="Genomic_DNA"/>
</dbReference>
<accession>A0A5J6YDK4</accession>
<sequence>MVIGFGESDWNYGYGKVSYGRKAFHYLTSGKCSKSKSLISYVSLLLLFHSYAYRYCRCRSDHRHRSRQVPLMFELISDLAFSRASFSKSDLYGTNSLEGIQTYSICHFRNRTRLLNLRHSGYVPSNHRGSVLCPPTGLLEPRQGNRTSTSSVHTTWIGIGSIEIYRLETGISW</sequence>
<reference evidence="1" key="1">
    <citation type="submission" date="2018-11" db="EMBL/GenBank/DDBJ databases">
        <title>Complete mitochondrial genome sequencing and phylogenetic Analysis of Cynodon dactylon Cynodon transvaalensis.</title>
        <authorList>
            <person name="Huang S."/>
            <person name="Shi Y."/>
            <person name="Jiang S."/>
            <person name="Zhou X."/>
            <person name="Liang J."/>
        </authorList>
    </citation>
    <scope>NUCLEOTIDE SEQUENCE</scope>
</reference>
<evidence type="ECO:0000313" key="1">
    <source>
        <dbReference type="EMBL" id="QFO90918.1"/>
    </source>
</evidence>
<name>A0A5J6YDK4_9POAL</name>
<dbReference type="AlphaFoldDB" id="A0A5J6YDK4"/>
<gene>
    <name evidence="1" type="primary">ORF173</name>
</gene>
<keyword evidence="1" id="KW-0496">Mitochondrion</keyword>
<organism evidence="1">
    <name type="scientific">Cynodon dactylon x Cynodon transvaalensis</name>
    <dbReference type="NCBI Taxonomy" id="1920021"/>
    <lineage>
        <taxon>Eukaryota</taxon>
        <taxon>Viridiplantae</taxon>
        <taxon>Streptophyta</taxon>
        <taxon>Embryophyta</taxon>
        <taxon>Tracheophyta</taxon>
        <taxon>Spermatophyta</taxon>
        <taxon>Magnoliopsida</taxon>
        <taxon>Liliopsida</taxon>
        <taxon>Poales</taxon>
        <taxon>Poaceae</taxon>
        <taxon>PACMAD clade</taxon>
        <taxon>Chloridoideae</taxon>
        <taxon>Cynodonteae</taxon>
        <taxon>Eleusininae</taxon>
        <taxon>Cynodon</taxon>
    </lineage>
</organism>
<protein>
    <submittedName>
        <fullName evidence="1">Uncharacterized protein</fullName>
    </submittedName>
</protein>